<dbReference type="AlphaFoldDB" id="A0A840RT67"/>
<comment type="function">
    <text evidence="8">ATPase component of the type II secretion system required for the energy-dependent secretion of extracellular factors such as proteases and toxins from the periplasm. Acts as a molecular motor to provide the energy that is required for assembly of the pseudopilus and the extrusion of substrates generated in the cytoplasm.</text>
</comment>
<comment type="caution">
    <text evidence="10">The sequence shown here is derived from an EMBL/GenBank/DDBJ whole genome shotgun (WGS) entry which is preliminary data.</text>
</comment>
<evidence type="ECO:0000256" key="1">
    <source>
        <dbReference type="ARBA" id="ARBA00006611"/>
    </source>
</evidence>
<dbReference type="SUPFAM" id="SSF160246">
    <property type="entry name" value="EspE N-terminal domain-like"/>
    <property type="match status" value="1"/>
</dbReference>
<evidence type="ECO:0000256" key="2">
    <source>
        <dbReference type="ARBA" id="ARBA00022448"/>
    </source>
</evidence>
<dbReference type="Gene3D" id="3.30.300.160">
    <property type="entry name" value="Type II secretion system, protein E, N-terminal domain"/>
    <property type="match status" value="1"/>
</dbReference>
<dbReference type="InterPro" id="IPR001482">
    <property type="entry name" value="T2SS/T4SS_dom"/>
</dbReference>
<evidence type="ECO:0000259" key="9">
    <source>
        <dbReference type="PROSITE" id="PS00662"/>
    </source>
</evidence>
<dbReference type="Proteomes" id="UP000571084">
    <property type="component" value="Unassembled WGS sequence"/>
</dbReference>
<proteinExistence type="inferred from homology"/>
<dbReference type="GO" id="GO:0015628">
    <property type="term" value="P:protein secretion by the type II secretion system"/>
    <property type="evidence" value="ECO:0007669"/>
    <property type="project" value="UniProtKB-UniRule"/>
</dbReference>
<dbReference type="Gene3D" id="3.30.450.90">
    <property type="match status" value="1"/>
</dbReference>
<keyword evidence="2 8" id="KW-0813">Transport</keyword>
<evidence type="ECO:0000256" key="4">
    <source>
        <dbReference type="ARBA" id="ARBA00022840"/>
    </source>
</evidence>
<keyword evidence="4 8" id="KW-0067">ATP-binding</keyword>
<comment type="similarity">
    <text evidence="1 8">Belongs to the GSP E family.</text>
</comment>
<dbReference type="GO" id="GO:0005524">
    <property type="term" value="F:ATP binding"/>
    <property type="evidence" value="ECO:0007669"/>
    <property type="project" value="UniProtKB-UniRule"/>
</dbReference>
<sequence length="480" mass="52372">MSELVTSDARLLPYAFARKFSLLAHRPDGMAGALELSVSDKTQASAIAEVGRLFGPIRLRTMPFDQLEAAIAKAYAGSGGDAAQVVDEFESDLDLAKLMQDMPAIKDLLEAADDAPVIRMINALLTQALREGASDIHIEPFEQISVVRFRIDGNLRDVVRPKKAIHAALISRIKIMAQLDIAEKRLPQDGRITLRVGGKPVDVRVSTLPTGHGERAVLRLLDKEAGRLDLEHLGMNHAMQQEFGRLISQPHGIVLVTGPTGSGKTTTLYAALTQLNTSSVNILTVEDPIEYELAGVGQTQVNARIDMSFAKALRAILRQDPDVIMIGEIRDLETAQIAVQASLTGHLVLATLHTNDSAAAVTRLLDMGIEPFLLSSSLLGVVAQRLVRKLCTHCRHHDGQQWQAVGCEQCGHTGYQGRVGVYELLLATDEIQALIHNRASEAEIQQIAQRDGMHTMRADGDRWLLDGTTTQAELLRVTKE</sequence>
<comment type="subcellular location">
    <subcellularLocation>
        <location evidence="8">Cell inner membrane</location>
    </subcellularLocation>
</comment>
<dbReference type="InterPro" id="IPR027417">
    <property type="entry name" value="P-loop_NTPase"/>
</dbReference>
<dbReference type="PROSITE" id="PS00662">
    <property type="entry name" value="T2SP_E"/>
    <property type="match status" value="1"/>
</dbReference>
<keyword evidence="5 8" id="KW-0653">Protein transport</keyword>
<dbReference type="GO" id="GO:0008564">
    <property type="term" value="F:protein-exporting ATPase activity"/>
    <property type="evidence" value="ECO:0007669"/>
    <property type="project" value="UniProtKB-EC"/>
</dbReference>
<dbReference type="GO" id="GO:0016887">
    <property type="term" value="F:ATP hydrolysis activity"/>
    <property type="evidence" value="ECO:0007669"/>
    <property type="project" value="TreeGrafter"/>
</dbReference>
<protein>
    <recommendedName>
        <fullName evidence="8">Type II secretion system protein E</fullName>
        <shortName evidence="8">T2SS protein E</shortName>
    </recommendedName>
    <alternativeName>
        <fullName evidence="8">Type II traffic warden ATPase</fullName>
    </alternativeName>
</protein>
<dbReference type="Pfam" id="PF00437">
    <property type="entry name" value="T2SSE"/>
    <property type="match status" value="1"/>
</dbReference>
<dbReference type="FunFam" id="3.30.450.90:FF:000001">
    <property type="entry name" value="Type II secretion system ATPase GspE"/>
    <property type="match status" value="1"/>
</dbReference>
<comment type="catalytic activity">
    <reaction evidence="7">
        <text>ATP + H2O + cellular proteinSide 1 = ADP + phosphate + cellular proteinSide 2.</text>
        <dbReference type="EC" id="7.4.2.8"/>
    </reaction>
</comment>
<evidence type="ECO:0000256" key="5">
    <source>
        <dbReference type="ARBA" id="ARBA00022927"/>
    </source>
</evidence>
<organism evidence="10 11">
    <name type="scientific">Glaciimonas immobilis</name>
    <dbReference type="NCBI Taxonomy" id="728004"/>
    <lineage>
        <taxon>Bacteria</taxon>
        <taxon>Pseudomonadati</taxon>
        <taxon>Pseudomonadota</taxon>
        <taxon>Betaproteobacteria</taxon>
        <taxon>Burkholderiales</taxon>
        <taxon>Oxalobacteraceae</taxon>
        <taxon>Glaciimonas</taxon>
    </lineage>
</organism>
<dbReference type="PANTHER" id="PTHR30258">
    <property type="entry name" value="TYPE II SECRETION SYSTEM PROTEIN GSPE-RELATED"/>
    <property type="match status" value="1"/>
</dbReference>
<dbReference type="EMBL" id="JACHHQ010000006">
    <property type="protein sequence ID" value="MBB5201015.1"/>
    <property type="molecule type" value="Genomic_DNA"/>
</dbReference>
<keyword evidence="3 8" id="KW-0547">Nucleotide-binding</keyword>
<feature type="domain" description="Bacterial type II secretion system protein E" evidence="9">
    <location>
        <begin position="317"/>
        <end position="331"/>
    </location>
</feature>
<dbReference type="CDD" id="cd01129">
    <property type="entry name" value="PulE-GspE-like"/>
    <property type="match status" value="1"/>
</dbReference>
<reference evidence="10 11" key="1">
    <citation type="submission" date="2020-08" db="EMBL/GenBank/DDBJ databases">
        <title>Genomic Encyclopedia of Type Strains, Phase IV (KMG-IV): sequencing the most valuable type-strain genomes for metagenomic binning, comparative biology and taxonomic classification.</title>
        <authorList>
            <person name="Goeker M."/>
        </authorList>
    </citation>
    <scope>NUCLEOTIDE SEQUENCE [LARGE SCALE GENOMIC DNA]</scope>
    <source>
        <strain evidence="10 11">DSM 23240</strain>
    </source>
</reference>
<dbReference type="InterPro" id="IPR054757">
    <property type="entry name" value="GSPE_N1E"/>
</dbReference>
<evidence type="ECO:0000256" key="8">
    <source>
        <dbReference type="RuleBase" id="RU366070"/>
    </source>
</evidence>
<accession>A0A840RT67</accession>
<dbReference type="InterPro" id="IPR037257">
    <property type="entry name" value="T2SS_E_N_sf"/>
</dbReference>
<dbReference type="FunFam" id="3.40.50.300:FF:000398">
    <property type="entry name" value="Type IV pilus assembly ATPase PilB"/>
    <property type="match status" value="1"/>
</dbReference>
<evidence type="ECO:0000256" key="6">
    <source>
        <dbReference type="ARBA" id="ARBA00022967"/>
    </source>
</evidence>
<dbReference type="GO" id="GO:0005886">
    <property type="term" value="C:plasma membrane"/>
    <property type="evidence" value="ECO:0007669"/>
    <property type="project" value="UniProtKB-SubCell"/>
</dbReference>
<keyword evidence="11" id="KW-1185">Reference proteome</keyword>
<dbReference type="NCBIfam" id="TIGR02533">
    <property type="entry name" value="type_II_gspE"/>
    <property type="match status" value="1"/>
</dbReference>
<dbReference type="SUPFAM" id="SSF52540">
    <property type="entry name" value="P-loop containing nucleoside triphosphate hydrolases"/>
    <property type="match status" value="1"/>
</dbReference>
<dbReference type="InterPro" id="IPR003593">
    <property type="entry name" value="AAA+_ATPase"/>
</dbReference>
<evidence type="ECO:0000256" key="7">
    <source>
        <dbReference type="ARBA" id="ARBA00034006"/>
    </source>
</evidence>
<gene>
    <name evidence="10" type="ORF">HNR39_002864</name>
</gene>
<dbReference type="InterPro" id="IPR013369">
    <property type="entry name" value="T2SS_GspE"/>
</dbReference>
<dbReference type="GO" id="GO:0015627">
    <property type="term" value="C:type II protein secretion system complex"/>
    <property type="evidence" value="ECO:0007669"/>
    <property type="project" value="UniProtKB-UniRule"/>
</dbReference>
<dbReference type="Pfam" id="PF22341">
    <property type="entry name" value="GSPE_N1E"/>
    <property type="match status" value="1"/>
</dbReference>
<dbReference type="PANTHER" id="PTHR30258:SF2">
    <property type="entry name" value="COMG OPERON PROTEIN 1"/>
    <property type="match status" value="1"/>
</dbReference>
<dbReference type="SMART" id="SM00382">
    <property type="entry name" value="AAA"/>
    <property type="match status" value="1"/>
</dbReference>
<dbReference type="RefSeq" id="WP_168056838.1">
    <property type="nucleotide sequence ID" value="NZ_JAAOZT010000012.1"/>
</dbReference>
<evidence type="ECO:0000313" key="11">
    <source>
        <dbReference type="Proteomes" id="UP000571084"/>
    </source>
</evidence>
<name>A0A840RT67_9BURK</name>
<evidence type="ECO:0000313" key="10">
    <source>
        <dbReference type="EMBL" id="MBB5201015.1"/>
    </source>
</evidence>
<evidence type="ECO:0000256" key="3">
    <source>
        <dbReference type="ARBA" id="ARBA00022741"/>
    </source>
</evidence>
<dbReference type="Gene3D" id="3.40.50.300">
    <property type="entry name" value="P-loop containing nucleotide triphosphate hydrolases"/>
    <property type="match status" value="1"/>
</dbReference>
<keyword evidence="6" id="KW-1278">Translocase</keyword>